<evidence type="ECO:0000313" key="3">
    <source>
        <dbReference type="EMBL" id="CAI9617628.1"/>
    </source>
</evidence>
<dbReference type="PRINTS" id="PR00722">
    <property type="entry name" value="CHYMOTRYPSIN"/>
</dbReference>
<reference evidence="3" key="1">
    <citation type="submission" date="2023-05" db="EMBL/GenBank/DDBJ databases">
        <authorList>
            <person name="Stuckert A."/>
        </authorList>
    </citation>
    <scope>NUCLEOTIDE SEQUENCE</scope>
</reference>
<dbReference type="PANTHER" id="PTHR24250:SF66">
    <property type="entry name" value="CHYMOTRYPSIN-LIKE PROTEASE CTRL-1"/>
    <property type="match status" value="1"/>
</dbReference>
<dbReference type="SUPFAM" id="SSF50494">
    <property type="entry name" value="Trypsin-like serine proteases"/>
    <property type="match status" value="1"/>
</dbReference>
<organism evidence="3 4">
    <name type="scientific">Staurois parvus</name>
    <dbReference type="NCBI Taxonomy" id="386267"/>
    <lineage>
        <taxon>Eukaryota</taxon>
        <taxon>Metazoa</taxon>
        <taxon>Chordata</taxon>
        <taxon>Craniata</taxon>
        <taxon>Vertebrata</taxon>
        <taxon>Euteleostomi</taxon>
        <taxon>Amphibia</taxon>
        <taxon>Batrachia</taxon>
        <taxon>Anura</taxon>
        <taxon>Neobatrachia</taxon>
        <taxon>Ranoidea</taxon>
        <taxon>Ranidae</taxon>
        <taxon>Staurois</taxon>
    </lineage>
</organism>
<gene>
    <name evidence="3" type="ORF">SPARVUS_LOCUS15576193</name>
</gene>
<dbReference type="EMBL" id="CATNWA010020291">
    <property type="protein sequence ID" value="CAI9617628.1"/>
    <property type="molecule type" value="Genomic_DNA"/>
</dbReference>
<keyword evidence="1" id="KW-1015">Disulfide bond</keyword>
<dbReference type="InterPro" id="IPR001314">
    <property type="entry name" value="Peptidase_S1A"/>
</dbReference>
<keyword evidence="4" id="KW-1185">Reference proteome</keyword>
<name>A0ABN9HD23_9NEOB</name>
<sequence length="153" mass="16409">QFNSVTIAYDISLIKLSSPTTFTDRISPRYVLLPSMRSSMQEKDASPPGWGQTNGAIQNGSTKLQQASLPLLAITDCQRYWGSRIQPTMICAGASGVSSCQGDAGGPLVCQRNGAGPWPVSCPGKFPCSVYSPVVYSRITALRSWLDQTVAAY</sequence>
<dbReference type="PROSITE" id="PS50240">
    <property type="entry name" value="TRYPSIN_DOM"/>
    <property type="match status" value="1"/>
</dbReference>
<feature type="domain" description="Peptidase S1" evidence="2">
    <location>
        <begin position="1"/>
        <end position="151"/>
    </location>
</feature>
<dbReference type="InterPro" id="IPR009003">
    <property type="entry name" value="Peptidase_S1_PA"/>
</dbReference>
<dbReference type="PANTHER" id="PTHR24250">
    <property type="entry name" value="CHYMOTRYPSIN-RELATED"/>
    <property type="match status" value="1"/>
</dbReference>
<protein>
    <recommendedName>
        <fullName evidence="2">Peptidase S1 domain-containing protein</fullName>
    </recommendedName>
</protein>
<dbReference type="Gene3D" id="2.40.10.10">
    <property type="entry name" value="Trypsin-like serine proteases"/>
    <property type="match status" value="1"/>
</dbReference>
<evidence type="ECO:0000259" key="2">
    <source>
        <dbReference type="PROSITE" id="PS50240"/>
    </source>
</evidence>
<dbReference type="Pfam" id="PF00089">
    <property type="entry name" value="Trypsin"/>
    <property type="match status" value="1"/>
</dbReference>
<evidence type="ECO:0000313" key="4">
    <source>
        <dbReference type="Proteomes" id="UP001162483"/>
    </source>
</evidence>
<dbReference type="SMART" id="SM00020">
    <property type="entry name" value="Tryp_SPc"/>
    <property type="match status" value="1"/>
</dbReference>
<comment type="caution">
    <text evidence="3">The sequence shown here is derived from an EMBL/GenBank/DDBJ whole genome shotgun (WGS) entry which is preliminary data.</text>
</comment>
<dbReference type="InterPro" id="IPR001254">
    <property type="entry name" value="Trypsin_dom"/>
</dbReference>
<accession>A0ABN9HD23</accession>
<feature type="non-terminal residue" evidence="3">
    <location>
        <position position="1"/>
    </location>
</feature>
<dbReference type="InterPro" id="IPR043504">
    <property type="entry name" value="Peptidase_S1_PA_chymotrypsin"/>
</dbReference>
<evidence type="ECO:0000256" key="1">
    <source>
        <dbReference type="ARBA" id="ARBA00023157"/>
    </source>
</evidence>
<proteinExistence type="predicted"/>
<dbReference type="Proteomes" id="UP001162483">
    <property type="component" value="Unassembled WGS sequence"/>
</dbReference>